<dbReference type="PANTHER" id="PTHR42731:SF1">
    <property type="entry name" value="RADICAL SAM DOMAIN PROTEIN"/>
    <property type="match status" value="1"/>
</dbReference>
<gene>
    <name evidence="2" type="ORF">IAB77_08425</name>
</gene>
<sequence length="612" mass="68822">MDKRLKRILPRVQKPARYTGGEYNEIIKDTAAVKLRMAFCFPDIYEIGMSNLGMQILYGAINAEPDIWCERVFAPWGDMAEEMRNKGIPLYALESGDPLGEFDAIGFSLGYEMAYCTVLDMLDMAGIPVRSEERTELVPLVFAGGTSCCNPEPMAPFFDLMVLGEGEEVDIEVLRLFQRARDLGWSKTGFLREAAKIPGVYVPSLYEPEYNPDGTLAALKCLDGAPEKVTKRIVADLDSAFYPTKPVVPSTEIVHDRVNLELFRGCVRGCRFCQAGYVYRPIRARSAEKIVELGRETLKNTGSQEATLLSLSSSDYRHLTAACDGLLDWCEPRSISLSLPSLRADNFSMELMSRLQKVRRGGLTFAPEAGTQRLRDVINKNVTEEELLNTCRIAFEGGWNGIKLYFMLGLPTETDEDVLGIADLAAKVLHVWRESSPNKQRGVRITVSTSCFVPKPHSPFQWEAQVTRKEYRRRVELLRGAITAKNVTYNWHDADTSLIEAALSRGDRRVGAAIENAWRRGARLEAWSDYFDFNRWLDAFAECGLDPEFYAVRERSEDECLPWSRVNMGVRTELLLRERHRAYDARLSPDCRAACSACGAQGMLPKGVKCDG</sequence>
<dbReference type="Pfam" id="PF04055">
    <property type="entry name" value="Radical_SAM"/>
    <property type="match status" value="1"/>
</dbReference>
<dbReference type="InterPro" id="IPR023862">
    <property type="entry name" value="CHP03960_rSAM"/>
</dbReference>
<evidence type="ECO:0000313" key="2">
    <source>
        <dbReference type="EMBL" id="HIQ79266.1"/>
    </source>
</evidence>
<dbReference type="InterPro" id="IPR007197">
    <property type="entry name" value="rSAM"/>
</dbReference>
<proteinExistence type="predicted"/>
<dbReference type="SUPFAM" id="SSF102114">
    <property type="entry name" value="Radical SAM enzymes"/>
    <property type="match status" value="1"/>
</dbReference>
<dbReference type="SMART" id="SM00729">
    <property type="entry name" value="Elp3"/>
    <property type="match status" value="1"/>
</dbReference>
<dbReference type="Pfam" id="PF19864">
    <property type="entry name" value="Radical_SAM_N2"/>
    <property type="match status" value="1"/>
</dbReference>
<dbReference type="InterPro" id="IPR058240">
    <property type="entry name" value="rSAM_sf"/>
</dbReference>
<organism evidence="2 3">
    <name type="scientific">Candidatus Scatomorpha intestinavium</name>
    <dbReference type="NCBI Taxonomy" id="2840922"/>
    <lineage>
        <taxon>Bacteria</taxon>
        <taxon>Bacillati</taxon>
        <taxon>Bacillota</taxon>
        <taxon>Clostridia</taxon>
        <taxon>Eubacteriales</taxon>
        <taxon>Candidatus Scatomorpha</taxon>
    </lineage>
</organism>
<dbReference type="InterPro" id="IPR045784">
    <property type="entry name" value="Radical_SAM_N2"/>
</dbReference>
<evidence type="ECO:0000313" key="3">
    <source>
        <dbReference type="Proteomes" id="UP000824262"/>
    </source>
</evidence>
<accession>A0A9D1CT37</accession>
<evidence type="ECO:0000259" key="1">
    <source>
        <dbReference type="PROSITE" id="PS51918"/>
    </source>
</evidence>
<dbReference type="SFLD" id="SFLDS00029">
    <property type="entry name" value="Radical_SAM"/>
    <property type="match status" value="1"/>
</dbReference>
<comment type="caution">
    <text evidence="2">The sequence shown here is derived from an EMBL/GenBank/DDBJ whole genome shotgun (WGS) entry which is preliminary data.</text>
</comment>
<reference evidence="2" key="2">
    <citation type="journal article" date="2021" name="PeerJ">
        <title>Extensive microbial diversity within the chicken gut microbiome revealed by metagenomics and culture.</title>
        <authorList>
            <person name="Gilroy R."/>
            <person name="Ravi A."/>
            <person name="Getino M."/>
            <person name="Pursley I."/>
            <person name="Horton D.L."/>
            <person name="Alikhan N.F."/>
            <person name="Baker D."/>
            <person name="Gharbi K."/>
            <person name="Hall N."/>
            <person name="Watson M."/>
            <person name="Adriaenssens E.M."/>
            <person name="Foster-Nyarko E."/>
            <person name="Jarju S."/>
            <person name="Secka A."/>
            <person name="Antonio M."/>
            <person name="Oren A."/>
            <person name="Chaudhuri R.R."/>
            <person name="La Ragione R."/>
            <person name="Hildebrand F."/>
            <person name="Pallen M.J."/>
        </authorList>
    </citation>
    <scope>NUCLEOTIDE SEQUENCE</scope>
    <source>
        <strain evidence="2">ChiBcolR7-354</strain>
    </source>
</reference>
<dbReference type="PANTHER" id="PTHR42731">
    <property type="entry name" value="SLL1084 PROTEIN"/>
    <property type="match status" value="1"/>
</dbReference>
<dbReference type="SFLD" id="SFLDG01082">
    <property type="entry name" value="B12-binding_domain_containing"/>
    <property type="match status" value="1"/>
</dbReference>
<dbReference type="GO" id="GO:0003824">
    <property type="term" value="F:catalytic activity"/>
    <property type="evidence" value="ECO:0007669"/>
    <property type="project" value="InterPro"/>
</dbReference>
<dbReference type="Proteomes" id="UP000824262">
    <property type="component" value="Unassembled WGS sequence"/>
</dbReference>
<dbReference type="PROSITE" id="PS51918">
    <property type="entry name" value="RADICAL_SAM"/>
    <property type="match status" value="1"/>
</dbReference>
<dbReference type="AlphaFoldDB" id="A0A9D1CT37"/>
<reference evidence="2" key="1">
    <citation type="submission" date="2020-10" db="EMBL/GenBank/DDBJ databases">
        <authorList>
            <person name="Gilroy R."/>
        </authorList>
    </citation>
    <scope>NUCLEOTIDE SEQUENCE</scope>
    <source>
        <strain evidence="2">ChiBcolR7-354</strain>
    </source>
</reference>
<feature type="domain" description="Radical SAM core" evidence="1">
    <location>
        <begin position="252"/>
        <end position="490"/>
    </location>
</feature>
<dbReference type="EMBL" id="DVGA01000090">
    <property type="protein sequence ID" value="HIQ79266.1"/>
    <property type="molecule type" value="Genomic_DNA"/>
</dbReference>
<dbReference type="NCBIfam" id="TIGR03960">
    <property type="entry name" value="rSAM_fuse_unch"/>
    <property type="match status" value="1"/>
</dbReference>
<dbReference type="InterPro" id="IPR006638">
    <property type="entry name" value="Elp3/MiaA/NifB-like_rSAM"/>
</dbReference>
<dbReference type="CDD" id="cd01335">
    <property type="entry name" value="Radical_SAM"/>
    <property type="match status" value="1"/>
</dbReference>
<dbReference type="InterPro" id="IPR023404">
    <property type="entry name" value="rSAM_horseshoe"/>
</dbReference>
<protein>
    <submittedName>
        <fullName evidence="2">TIGR03960 family B12-binding radical SAM protein</fullName>
    </submittedName>
</protein>
<dbReference type="GO" id="GO:0051536">
    <property type="term" value="F:iron-sulfur cluster binding"/>
    <property type="evidence" value="ECO:0007669"/>
    <property type="project" value="InterPro"/>
</dbReference>
<dbReference type="Gene3D" id="3.80.30.20">
    <property type="entry name" value="tm_1862 like domain"/>
    <property type="match status" value="1"/>
</dbReference>
<name>A0A9D1CT37_9FIRM</name>